<sequence length="90" mass="10122">MKKLMYLFYIGLIALVLTACGGNERTASSKDEKSEQINELPKEVSKQIINDKKTVAIINGEKILGSEYNRILSTSLLKMKEMRQDLSSIV</sequence>
<keyword evidence="3" id="KW-1185">Reference proteome</keyword>
<evidence type="ECO:0000313" key="2">
    <source>
        <dbReference type="EMBL" id="MDQ0415755.1"/>
    </source>
</evidence>
<organism evidence="2 3">
    <name type="scientific">Mesobacillus stamsii</name>
    <dbReference type="NCBI Taxonomy" id="225347"/>
    <lineage>
        <taxon>Bacteria</taxon>
        <taxon>Bacillati</taxon>
        <taxon>Bacillota</taxon>
        <taxon>Bacilli</taxon>
        <taxon>Bacillales</taxon>
        <taxon>Bacillaceae</taxon>
        <taxon>Mesobacillus</taxon>
    </lineage>
</organism>
<feature type="signal peptide" evidence="1">
    <location>
        <begin position="1"/>
        <end position="21"/>
    </location>
</feature>
<feature type="chain" id="PRO_5046431577" description="Peptidylprolyl isomerase" evidence="1">
    <location>
        <begin position="22"/>
        <end position="90"/>
    </location>
</feature>
<reference evidence="2 3" key="1">
    <citation type="submission" date="2023-07" db="EMBL/GenBank/DDBJ databases">
        <title>Genomic Encyclopedia of Type Strains, Phase IV (KMG-IV): sequencing the most valuable type-strain genomes for metagenomic binning, comparative biology and taxonomic classification.</title>
        <authorList>
            <person name="Goeker M."/>
        </authorList>
    </citation>
    <scope>NUCLEOTIDE SEQUENCE [LARGE SCALE GENOMIC DNA]</scope>
    <source>
        <strain evidence="2 3">DSM 19598</strain>
    </source>
</reference>
<comment type="caution">
    <text evidence="2">The sequence shown here is derived from an EMBL/GenBank/DDBJ whole genome shotgun (WGS) entry which is preliminary data.</text>
</comment>
<gene>
    <name evidence="2" type="ORF">J2S25_003987</name>
</gene>
<proteinExistence type="predicted"/>
<evidence type="ECO:0008006" key="4">
    <source>
        <dbReference type="Google" id="ProtNLM"/>
    </source>
</evidence>
<dbReference type="EMBL" id="JAUSUN010000048">
    <property type="protein sequence ID" value="MDQ0415755.1"/>
    <property type="molecule type" value="Genomic_DNA"/>
</dbReference>
<name>A0ABU0G0Z5_9BACI</name>
<dbReference type="PROSITE" id="PS51257">
    <property type="entry name" value="PROKAR_LIPOPROTEIN"/>
    <property type="match status" value="1"/>
</dbReference>
<accession>A0ABU0G0Z5</accession>
<evidence type="ECO:0000256" key="1">
    <source>
        <dbReference type="SAM" id="SignalP"/>
    </source>
</evidence>
<keyword evidence="1" id="KW-0732">Signal</keyword>
<evidence type="ECO:0000313" key="3">
    <source>
        <dbReference type="Proteomes" id="UP001242313"/>
    </source>
</evidence>
<protein>
    <recommendedName>
        <fullName evidence="4">Peptidylprolyl isomerase</fullName>
    </recommendedName>
</protein>
<dbReference type="RefSeq" id="WP_052807043.1">
    <property type="nucleotide sequence ID" value="NZ_JAUSUN010000048.1"/>
</dbReference>
<dbReference type="Proteomes" id="UP001242313">
    <property type="component" value="Unassembled WGS sequence"/>
</dbReference>